<accession>A0A1I0DA57</accession>
<protein>
    <submittedName>
        <fullName evidence="2">Uncharacterized protein</fullName>
    </submittedName>
</protein>
<dbReference type="EMBL" id="FNBJ01000065">
    <property type="protein sequence ID" value="SDG22452.1"/>
    <property type="molecule type" value="Genomic_DNA"/>
</dbReference>
<sequence length="95" mass="11280">MNTRELKNILEERKSRLRIEIAEEKVKTFKDPLEVMEKQMRLVELNSVLHIIEHAVAPDLRKETKTLEQMKSYIVNSMRDQMKQNISSELKNQGK</sequence>
<reference evidence="3 4" key="1">
    <citation type="submission" date="2016-10" db="EMBL/GenBank/DDBJ databases">
        <authorList>
            <person name="Varghese N."/>
            <person name="Submissions S."/>
        </authorList>
    </citation>
    <scope>NUCLEOTIDE SEQUENCE [LARGE SCALE GENOMIC DNA]</scope>
    <source>
        <strain evidence="1 4">WG2</strain>
        <strain evidence="2 3">WG5</strain>
    </source>
</reference>
<evidence type="ECO:0000313" key="3">
    <source>
        <dbReference type="Proteomes" id="UP000198612"/>
    </source>
</evidence>
<gene>
    <name evidence="1" type="ORF">SAMN04488598_1652</name>
    <name evidence="2" type="ORF">SAMN04515652_1652</name>
</gene>
<evidence type="ECO:0000313" key="1">
    <source>
        <dbReference type="EMBL" id="SDG22452.1"/>
    </source>
</evidence>
<name>A0A1I0DA57_9FIRM</name>
<organism evidence="2 3">
    <name type="scientific">Halanaerobium congolense</name>
    <dbReference type="NCBI Taxonomy" id="54121"/>
    <lineage>
        <taxon>Bacteria</taxon>
        <taxon>Bacillati</taxon>
        <taxon>Bacillota</taxon>
        <taxon>Clostridia</taxon>
        <taxon>Halanaerobiales</taxon>
        <taxon>Halanaerobiaceae</taxon>
        <taxon>Halanaerobium</taxon>
    </lineage>
</organism>
<evidence type="ECO:0000313" key="2">
    <source>
        <dbReference type="EMBL" id="SET28431.1"/>
    </source>
</evidence>
<dbReference type="Proteomes" id="UP000199519">
    <property type="component" value="Unassembled WGS sequence"/>
</dbReference>
<dbReference type="EMBL" id="FOHG01000065">
    <property type="protein sequence ID" value="SET28431.1"/>
    <property type="molecule type" value="Genomic_DNA"/>
</dbReference>
<keyword evidence="4" id="KW-1185">Reference proteome</keyword>
<dbReference type="RefSeq" id="WP_089721046.1">
    <property type="nucleotide sequence ID" value="NZ_FNBJ01000065.1"/>
</dbReference>
<evidence type="ECO:0000313" key="4">
    <source>
        <dbReference type="Proteomes" id="UP000199519"/>
    </source>
</evidence>
<proteinExistence type="predicted"/>
<dbReference type="AlphaFoldDB" id="A0A1I0DA57"/>
<dbReference type="Proteomes" id="UP000198612">
    <property type="component" value="Unassembled WGS sequence"/>
</dbReference>